<dbReference type="AlphaFoldDB" id="A0A482Y5V3"/>
<keyword evidence="3" id="KW-0812">Transmembrane</keyword>
<name>A0A482Y5V3_9EURY</name>
<gene>
    <name evidence="5" type="ORF">ELS17_07000</name>
</gene>
<evidence type="ECO:0000256" key="1">
    <source>
        <dbReference type="SAM" id="Coils"/>
    </source>
</evidence>
<feature type="region of interest" description="Disordered" evidence="2">
    <location>
        <begin position="1"/>
        <end position="28"/>
    </location>
</feature>
<feature type="transmembrane region" description="Helical" evidence="3">
    <location>
        <begin position="61"/>
        <end position="78"/>
    </location>
</feature>
<reference evidence="5 6" key="1">
    <citation type="submission" date="2019-02" db="EMBL/GenBank/DDBJ databases">
        <title>Genome analysis provides insights into bioremediation potentialities and Haloocin production by Natrinema altunense strain 4.1R isolated from Chott Douz in Tunisian desert.</title>
        <authorList>
            <person name="Najjari A."/>
            <person name="Youssef N."/>
            <person name="Ben Dhia O."/>
            <person name="Ferjani R."/>
            <person name="El Hidri D."/>
            <person name="Ouzari H.I."/>
            <person name="Cherif A."/>
        </authorList>
    </citation>
    <scope>NUCLEOTIDE SEQUENCE [LARGE SCALE GENOMIC DNA]</scope>
    <source>
        <strain evidence="5 6">4.1R</strain>
    </source>
</reference>
<feature type="region of interest" description="Disordered" evidence="2">
    <location>
        <begin position="152"/>
        <end position="175"/>
    </location>
</feature>
<feature type="coiled-coil region" evidence="1">
    <location>
        <begin position="28"/>
        <end position="55"/>
    </location>
</feature>
<dbReference type="OrthoDB" id="214277at2157"/>
<evidence type="ECO:0000256" key="2">
    <source>
        <dbReference type="SAM" id="MobiDB-lite"/>
    </source>
</evidence>
<keyword evidence="3" id="KW-1133">Transmembrane helix</keyword>
<protein>
    <recommendedName>
        <fullName evidence="4">DUF7982 domain-containing protein</fullName>
    </recommendedName>
</protein>
<dbReference type="InterPro" id="IPR058288">
    <property type="entry name" value="DUF7982"/>
</dbReference>
<dbReference type="EMBL" id="SHMR01000001">
    <property type="protein sequence ID" value="RZH69186.1"/>
    <property type="molecule type" value="Genomic_DNA"/>
</dbReference>
<comment type="caution">
    <text evidence="5">The sequence shown here is derived from an EMBL/GenBank/DDBJ whole genome shotgun (WGS) entry which is preliminary data.</text>
</comment>
<accession>A0A482Y5V3</accession>
<evidence type="ECO:0000313" key="6">
    <source>
        <dbReference type="Proteomes" id="UP000292704"/>
    </source>
</evidence>
<feature type="domain" description="DUF7982" evidence="4">
    <location>
        <begin position="29"/>
        <end position="288"/>
    </location>
</feature>
<dbReference type="RefSeq" id="WP_130170081.1">
    <property type="nucleotide sequence ID" value="NZ_SHMR01000001.1"/>
</dbReference>
<organism evidence="5 6">
    <name type="scientific">Natrinema altunense</name>
    <dbReference type="NCBI Taxonomy" id="222984"/>
    <lineage>
        <taxon>Archaea</taxon>
        <taxon>Methanobacteriati</taxon>
        <taxon>Methanobacteriota</taxon>
        <taxon>Stenosarchaea group</taxon>
        <taxon>Halobacteria</taxon>
        <taxon>Halobacteriales</taxon>
        <taxon>Natrialbaceae</taxon>
        <taxon>Natrinema</taxon>
    </lineage>
</organism>
<dbReference type="Pfam" id="PF25939">
    <property type="entry name" value="DUF7982"/>
    <property type="match status" value="1"/>
</dbReference>
<feature type="transmembrane region" description="Helical" evidence="3">
    <location>
        <begin position="84"/>
        <end position="102"/>
    </location>
</feature>
<proteinExistence type="predicted"/>
<feature type="compositionally biased region" description="Basic and acidic residues" evidence="2">
    <location>
        <begin position="1"/>
        <end position="22"/>
    </location>
</feature>
<evidence type="ECO:0000259" key="4">
    <source>
        <dbReference type="Pfam" id="PF25939"/>
    </source>
</evidence>
<evidence type="ECO:0000256" key="3">
    <source>
        <dbReference type="SAM" id="Phobius"/>
    </source>
</evidence>
<keyword evidence="1" id="KW-0175">Coiled coil</keyword>
<keyword evidence="3" id="KW-0472">Membrane</keyword>
<evidence type="ECO:0000313" key="5">
    <source>
        <dbReference type="EMBL" id="RZH69186.1"/>
    </source>
</evidence>
<dbReference type="Proteomes" id="UP000292704">
    <property type="component" value="Unassembled WGS sequence"/>
</dbReference>
<dbReference type="STRING" id="222984.GCA_000731985_03228"/>
<sequence>MTRNTADTERTDSRPSRSDDAARASSARTEAAARAERLAEENARLRTEYARAMRGTYRRTARWLAVVGAVAVLGGGLFHHGRSVLFALGATGLFGAILTYYLTPGRFVAATVGDCVSAAAAANAQALVDDLALEDDRRYLPGTDPSSVRLFVPQRADSDPPADATGPLVTRPGERGLVLEPTGGRLLAAFERTLDGPLPTDPTAAATRLADGLVEQFELATEADPAVDPDDGRATVAVRSAAFGDVDRFDHPVASFLAAGFADALDRPVELEVESGEDRPEWLITCRWEPA</sequence>